<name>A0ABN1J1K3_9FLAO</name>
<feature type="signal peptide" evidence="1">
    <location>
        <begin position="1"/>
        <end position="22"/>
    </location>
</feature>
<dbReference type="SUPFAM" id="SSF82153">
    <property type="entry name" value="FAS1 domain"/>
    <property type="match status" value="3"/>
</dbReference>
<organism evidence="3 4">
    <name type="scientific">Aquimarina litoralis</name>
    <dbReference type="NCBI Taxonomy" id="584605"/>
    <lineage>
        <taxon>Bacteria</taxon>
        <taxon>Pseudomonadati</taxon>
        <taxon>Bacteroidota</taxon>
        <taxon>Flavobacteriia</taxon>
        <taxon>Flavobacteriales</taxon>
        <taxon>Flavobacteriaceae</taxon>
        <taxon>Aquimarina</taxon>
    </lineage>
</organism>
<feature type="chain" id="PRO_5047124799" description="FAS1 domain-containing protein" evidence="1">
    <location>
        <begin position="23"/>
        <end position="435"/>
    </location>
</feature>
<dbReference type="InterPro" id="IPR036378">
    <property type="entry name" value="FAS1_dom_sf"/>
</dbReference>
<evidence type="ECO:0000256" key="1">
    <source>
        <dbReference type="SAM" id="SignalP"/>
    </source>
</evidence>
<dbReference type="EMBL" id="BAAAGE010000003">
    <property type="protein sequence ID" value="GAA0725944.1"/>
    <property type="molecule type" value="Genomic_DNA"/>
</dbReference>
<evidence type="ECO:0000313" key="3">
    <source>
        <dbReference type="EMBL" id="GAA0725944.1"/>
    </source>
</evidence>
<feature type="domain" description="FAS1" evidence="2">
    <location>
        <begin position="307"/>
        <end position="432"/>
    </location>
</feature>
<evidence type="ECO:0000259" key="2">
    <source>
        <dbReference type="PROSITE" id="PS50213"/>
    </source>
</evidence>
<dbReference type="PROSITE" id="PS50213">
    <property type="entry name" value="FAS1"/>
    <property type="match status" value="3"/>
</dbReference>
<dbReference type="InterPro" id="IPR050904">
    <property type="entry name" value="Adhesion/Biosynth-related"/>
</dbReference>
<proteinExistence type="predicted"/>
<dbReference type="PANTHER" id="PTHR10900:SF77">
    <property type="entry name" value="FI19380P1"/>
    <property type="match status" value="1"/>
</dbReference>
<sequence length="435" mass="47716">MKNLFNLTVTVLATFLFFSCSSDDLNLENQGTEDFKTESSITNASIIEVLRQNERLTTLVEILEETEFSEALSGNDNFTIFAPTNEAFSSLEGDLDLESLIETLSYHAILGNFDSNSLLELDSLETLQGTDIEININEVNEIIINNSVKIITTDIQATNGVVHIIDQVLVPNFSDDEQSLVDAIASVQDLSKFSALLSSEGFNEFVEAEESLTIFAPSNEAFETLEEIPSGNELSNILQYHIVRGKLATEDLVSKQTILTTQGDVLFVEQQEGSLVIKGEIEILTTEIETSSVIVYKIDSVLIPNGVQTISGIISTTSELSTLSEILSATDFNRILNEESSFTIFAPTNKAFESLNELPSNVDLAEILLYHVVAGSFEIEQLVSAGVFSTIQGQEIKIERVGDDVILNDKIKIVVEDVVASNGRINIIDNILLLP</sequence>
<keyword evidence="4" id="KW-1185">Reference proteome</keyword>
<dbReference type="RefSeq" id="WP_343913309.1">
    <property type="nucleotide sequence ID" value="NZ_BAAAGE010000003.1"/>
</dbReference>
<reference evidence="3 4" key="1">
    <citation type="journal article" date="2019" name="Int. J. Syst. Evol. Microbiol.">
        <title>The Global Catalogue of Microorganisms (GCM) 10K type strain sequencing project: providing services to taxonomists for standard genome sequencing and annotation.</title>
        <authorList>
            <consortium name="The Broad Institute Genomics Platform"/>
            <consortium name="The Broad Institute Genome Sequencing Center for Infectious Disease"/>
            <person name="Wu L."/>
            <person name="Ma J."/>
        </authorList>
    </citation>
    <scope>NUCLEOTIDE SEQUENCE [LARGE SCALE GENOMIC DNA]</scope>
    <source>
        <strain evidence="3 4">JCM 15974</strain>
    </source>
</reference>
<dbReference type="Gene3D" id="2.30.180.10">
    <property type="entry name" value="FAS1 domain"/>
    <property type="match status" value="3"/>
</dbReference>
<dbReference type="SMART" id="SM00554">
    <property type="entry name" value="FAS1"/>
    <property type="match status" value="3"/>
</dbReference>
<dbReference type="Pfam" id="PF02469">
    <property type="entry name" value="Fasciclin"/>
    <property type="match status" value="3"/>
</dbReference>
<dbReference type="InterPro" id="IPR000782">
    <property type="entry name" value="FAS1_domain"/>
</dbReference>
<dbReference type="Proteomes" id="UP001501758">
    <property type="component" value="Unassembled WGS sequence"/>
</dbReference>
<keyword evidence="1" id="KW-0732">Signal</keyword>
<feature type="domain" description="FAS1" evidence="2">
    <location>
        <begin position="177"/>
        <end position="302"/>
    </location>
</feature>
<protein>
    <recommendedName>
        <fullName evidence="2">FAS1 domain-containing protein</fullName>
    </recommendedName>
</protein>
<comment type="caution">
    <text evidence="3">The sequence shown here is derived from an EMBL/GenBank/DDBJ whole genome shotgun (WGS) entry which is preliminary data.</text>
</comment>
<gene>
    <name evidence="3" type="ORF">GCM10009430_32370</name>
</gene>
<feature type="domain" description="FAS1" evidence="2">
    <location>
        <begin position="43"/>
        <end position="169"/>
    </location>
</feature>
<accession>A0ABN1J1K3</accession>
<evidence type="ECO:0000313" key="4">
    <source>
        <dbReference type="Proteomes" id="UP001501758"/>
    </source>
</evidence>
<dbReference type="PROSITE" id="PS51257">
    <property type="entry name" value="PROKAR_LIPOPROTEIN"/>
    <property type="match status" value="1"/>
</dbReference>
<dbReference type="PANTHER" id="PTHR10900">
    <property type="entry name" value="PERIOSTIN-RELATED"/>
    <property type="match status" value="1"/>
</dbReference>